<comment type="caution">
    <text evidence="2">The sequence shown here is derived from an EMBL/GenBank/DDBJ whole genome shotgun (WGS) entry which is preliminary data.</text>
</comment>
<evidence type="ECO:0000313" key="3">
    <source>
        <dbReference type="Proteomes" id="UP001596270"/>
    </source>
</evidence>
<keyword evidence="3" id="KW-1185">Reference proteome</keyword>
<dbReference type="InterPro" id="IPR016181">
    <property type="entry name" value="Acyl_CoA_acyltransferase"/>
</dbReference>
<accession>A0ABW1TQ74</accession>
<dbReference type="SUPFAM" id="SSF55729">
    <property type="entry name" value="Acyl-CoA N-acyltransferases (Nat)"/>
    <property type="match status" value="1"/>
</dbReference>
<sequence length="244" mass="27430">MVSPGAFLKASLSASKEFFRPPVENSAHESGRPYVAPVMVPIRSLGPSHGERIANHLLALNDHDRYLRFGYAANDEQIRRYVSGLDFERDEIFGIYNRKLELIAMAHLAFSTDPALKSCAEFGVSVLAKARGRRYGARLFDRAVIHARNEGVDMVFIHALSENTAMLNIARKAGATVMRDGSESEAYLKLPPADLDSRVTEMVEEQIAQTDYRLKVQAKQFWDFLAVVQEVRRGVRDARDRTSM</sequence>
<dbReference type="Proteomes" id="UP001596270">
    <property type="component" value="Unassembled WGS sequence"/>
</dbReference>
<dbReference type="Gene3D" id="3.40.630.30">
    <property type="match status" value="1"/>
</dbReference>
<organism evidence="2 3">
    <name type="scientific">Polaromonas aquatica</name>
    <dbReference type="NCBI Taxonomy" id="332657"/>
    <lineage>
        <taxon>Bacteria</taxon>
        <taxon>Pseudomonadati</taxon>
        <taxon>Pseudomonadota</taxon>
        <taxon>Betaproteobacteria</taxon>
        <taxon>Burkholderiales</taxon>
        <taxon>Comamonadaceae</taxon>
        <taxon>Polaromonas</taxon>
    </lineage>
</organism>
<dbReference type="CDD" id="cd04301">
    <property type="entry name" value="NAT_SF"/>
    <property type="match status" value="1"/>
</dbReference>
<evidence type="ECO:0000313" key="2">
    <source>
        <dbReference type="EMBL" id="MFC6279739.1"/>
    </source>
</evidence>
<dbReference type="Pfam" id="PF00583">
    <property type="entry name" value="Acetyltransf_1"/>
    <property type="match status" value="1"/>
</dbReference>
<evidence type="ECO:0000259" key="1">
    <source>
        <dbReference type="PROSITE" id="PS51186"/>
    </source>
</evidence>
<dbReference type="EMBL" id="JBHSRS010000001">
    <property type="protein sequence ID" value="MFC6279739.1"/>
    <property type="molecule type" value="Genomic_DNA"/>
</dbReference>
<feature type="domain" description="N-acetyltransferase" evidence="1">
    <location>
        <begin position="53"/>
        <end position="194"/>
    </location>
</feature>
<name>A0ABW1TQ74_9BURK</name>
<proteinExistence type="predicted"/>
<dbReference type="RefSeq" id="WP_371434667.1">
    <property type="nucleotide sequence ID" value="NZ_JBHSRS010000001.1"/>
</dbReference>
<dbReference type="InterPro" id="IPR000182">
    <property type="entry name" value="GNAT_dom"/>
</dbReference>
<dbReference type="PROSITE" id="PS51186">
    <property type="entry name" value="GNAT"/>
    <property type="match status" value="1"/>
</dbReference>
<gene>
    <name evidence="2" type="ORF">ACFQND_00605</name>
</gene>
<protein>
    <submittedName>
        <fullName evidence="2">N-acetyltransferase family protein</fullName>
    </submittedName>
</protein>
<reference evidence="3" key="1">
    <citation type="journal article" date="2019" name="Int. J. Syst. Evol. Microbiol.">
        <title>The Global Catalogue of Microorganisms (GCM) 10K type strain sequencing project: providing services to taxonomists for standard genome sequencing and annotation.</title>
        <authorList>
            <consortium name="The Broad Institute Genomics Platform"/>
            <consortium name="The Broad Institute Genome Sequencing Center for Infectious Disease"/>
            <person name="Wu L."/>
            <person name="Ma J."/>
        </authorList>
    </citation>
    <scope>NUCLEOTIDE SEQUENCE [LARGE SCALE GENOMIC DNA]</scope>
    <source>
        <strain evidence="3">CCUG 39402</strain>
    </source>
</reference>